<keyword evidence="5" id="KW-0479">Metal-binding</keyword>
<gene>
    <name evidence="9" type="ORF">PPL_07285</name>
</gene>
<evidence type="ECO:0000256" key="4">
    <source>
        <dbReference type="ARBA" id="ARBA00023136"/>
    </source>
</evidence>
<name>D3BEW9_HETP5</name>
<evidence type="ECO:0000256" key="2">
    <source>
        <dbReference type="ARBA" id="ARBA00022692"/>
    </source>
</evidence>
<evidence type="ECO:0000256" key="3">
    <source>
        <dbReference type="ARBA" id="ARBA00022989"/>
    </source>
</evidence>
<dbReference type="EMBL" id="ADBJ01000031">
    <property type="protein sequence ID" value="EFA80450.1"/>
    <property type="molecule type" value="Genomic_DNA"/>
</dbReference>
<keyword evidence="8" id="KW-0732">Signal</keyword>
<feature type="transmembrane region" description="Helical" evidence="7">
    <location>
        <begin position="306"/>
        <end position="326"/>
    </location>
</feature>
<feature type="transmembrane region" description="Helical" evidence="7">
    <location>
        <begin position="369"/>
        <end position="387"/>
    </location>
</feature>
<dbReference type="AlphaFoldDB" id="D3BEW9"/>
<dbReference type="Pfam" id="PF03006">
    <property type="entry name" value="HlyIII"/>
    <property type="match status" value="1"/>
</dbReference>
<evidence type="ECO:0000256" key="5">
    <source>
        <dbReference type="PIRSR" id="PIRSR604254-1"/>
    </source>
</evidence>
<evidence type="ECO:0000313" key="9">
    <source>
        <dbReference type="EMBL" id="EFA80450.1"/>
    </source>
</evidence>
<dbReference type="STRING" id="670386.D3BEW9"/>
<evidence type="ECO:0000256" key="7">
    <source>
        <dbReference type="SAM" id="Phobius"/>
    </source>
</evidence>
<dbReference type="GO" id="GO:0038023">
    <property type="term" value="F:signaling receptor activity"/>
    <property type="evidence" value="ECO:0007669"/>
    <property type="project" value="TreeGrafter"/>
</dbReference>
<dbReference type="Proteomes" id="UP000001396">
    <property type="component" value="Unassembled WGS sequence"/>
</dbReference>
<dbReference type="PANTHER" id="PTHR20855">
    <property type="entry name" value="ADIPOR/PROGESTIN RECEPTOR-RELATED"/>
    <property type="match status" value="1"/>
</dbReference>
<feature type="transmembrane region" description="Helical" evidence="7">
    <location>
        <begin position="439"/>
        <end position="456"/>
    </location>
</feature>
<keyword evidence="10" id="KW-1185">Reference proteome</keyword>
<feature type="transmembrane region" description="Helical" evidence="7">
    <location>
        <begin position="338"/>
        <end position="357"/>
    </location>
</feature>
<dbReference type="GO" id="GO:0046872">
    <property type="term" value="F:metal ion binding"/>
    <property type="evidence" value="ECO:0007669"/>
    <property type="project" value="UniProtKB-KW"/>
</dbReference>
<proteinExistence type="predicted"/>
<feature type="chain" id="PRO_5003042209" evidence="8">
    <location>
        <begin position="25"/>
        <end position="493"/>
    </location>
</feature>
<keyword evidence="5" id="KW-0862">Zinc</keyword>
<dbReference type="GeneID" id="31362766"/>
<dbReference type="PANTHER" id="PTHR20855:SF27">
    <property type="entry name" value="HLY-III RELATED FAMILY PROTEIN"/>
    <property type="match status" value="1"/>
</dbReference>
<protein>
    <submittedName>
        <fullName evidence="9">Hly-III related family protein</fullName>
    </submittedName>
</protein>
<reference evidence="9 10" key="1">
    <citation type="journal article" date="2011" name="Genome Res.">
        <title>Phylogeny-wide analysis of social amoeba genomes highlights ancient origins for complex intercellular communication.</title>
        <authorList>
            <person name="Heidel A.J."/>
            <person name="Lawal H.M."/>
            <person name="Felder M."/>
            <person name="Schilde C."/>
            <person name="Helps N.R."/>
            <person name="Tunggal B."/>
            <person name="Rivero F."/>
            <person name="John U."/>
            <person name="Schleicher M."/>
            <person name="Eichinger L."/>
            <person name="Platzer M."/>
            <person name="Noegel A.A."/>
            <person name="Schaap P."/>
            <person name="Gloeckner G."/>
        </authorList>
    </citation>
    <scope>NUCLEOTIDE SEQUENCE [LARGE SCALE GENOMIC DNA]</scope>
    <source>
        <strain evidence="10">ATCC 26659 / Pp 5 / PN500</strain>
    </source>
</reference>
<feature type="transmembrane region" description="Helical" evidence="7">
    <location>
        <begin position="399"/>
        <end position="419"/>
    </location>
</feature>
<comment type="caution">
    <text evidence="9">The sequence shown here is derived from an EMBL/GenBank/DDBJ whole genome shotgun (WGS) entry which is preliminary data.</text>
</comment>
<dbReference type="InParanoid" id="D3BEW9"/>
<organism evidence="9 10">
    <name type="scientific">Heterostelium pallidum (strain ATCC 26659 / Pp 5 / PN500)</name>
    <name type="common">Cellular slime mold</name>
    <name type="synonym">Polysphondylium pallidum</name>
    <dbReference type="NCBI Taxonomy" id="670386"/>
    <lineage>
        <taxon>Eukaryota</taxon>
        <taxon>Amoebozoa</taxon>
        <taxon>Evosea</taxon>
        <taxon>Eumycetozoa</taxon>
        <taxon>Dictyostelia</taxon>
        <taxon>Acytosteliales</taxon>
        <taxon>Acytosteliaceae</taxon>
        <taxon>Heterostelium</taxon>
    </lineage>
</organism>
<dbReference type="GO" id="GO:0016020">
    <property type="term" value="C:membrane"/>
    <property type="evidence" value="ECO:0007669"/>
    <property type="project" value="UniProtKB-SubCell"/>
</dbReference>
<feature type="region of interest" description="Disordered" evidence="6">
    <location>
        <begin position="113"/>
        <end position="138"/>
    </location>
</feature>
<evidence type="ECO:0000256" key="6">
    <source>
        <dbReference type="SAM" id="MobiDB-lite"/>
    </source>
</evidence>
<evidence type="ECO:0000256" key="1">
    <source>
        <dbReference type="ARBA" id="ARBA00004141"/>
    </source>
</evidence>
<keyword evidence="3 7" id="KW-1133">Transmembrane helix</keyword>
<feature type="region of interest" description="Disordered" evidence="6">
    <location>
        <begin position="26"/>
        <end position="48"/>
    </location>
</feature>
<feature type="signal peptide" evidence="8">
    <location>
        <begin position="1"/>
        <end position="24"/>
    </location>
</feature>
<evidence type="ECO:0000313" key="10">
    <source>
        <dbReference type="Proteomes" id="UP000001396"/>
    </source>
</evidence>
<keyword evidence="4 7" id="KW-0472">Membrane</keyword>
<comment type="subcellular location">
    <subcellularLocation>
        <location evidence="1">Membrane</location>
        <topology evidence="1">Multi-pass membrane protein</topology>
    </subcellularLocation>
</comment>
<keyword evidence="2 7" id="KW-0812">Transmembrane</keyword>
<dbReference type="InterPro" id="IPR004254">
    <property type="entry name" value="AdipoR/HlyIII-related"/>
</dbReference>
<evidence type="ECO:0000256" key="8">
    <source>
        <dbReference type="SAM" id="SignalP"/>
    </source>
</evidence>
<feature type="binding site" evidence="5">
    <location>
        <position position="324"/>
    </location>
    <ligand>
        <name>Zn(2+)</name>
        <dbReference type="ChEBI" id="CHEBI:29105"/>
    </ligand>
</feature>
<dbReference type="RefSeq" id="XP_020432570.1">
    <property type="nucleotide sequence ID" value="XM_020578122.1"/>
</dbReference>
<sequence>MKKQLILVLVLALLLNSFIMLSNADSSEDETSSFEEPSSESSDGDSDYEDFEDFGNCYKDYKDNYIDKGRGGNLNFNTKFENTTWQAMSDSYNCSDSFSESVAGIHHDETIEINSHNNNNNNNNDDRDDTTDKDGANTPPIVTDMLCMVVPAATEFADVGMLMEDSSQQLLEEEILEFNETPTLNDIISANELLLSTSSSSDIISSNTSQHKHLHLNDICHCGDIDSFIELMTTENPFILSGFREYTTRSFKQCTRSIFKLHNDTGNIWTHLIPACIYLYMALNELVVVQGRKQLMFTMSTYKMNLLAYLFSCFLCFFASSVYHTYRSYSLAIYKKTLMFDVSSIGLVILTSVNLIIYSELYCYPNVRTLSLCSFFFLIAAALSLLPKIMREKRFSLRTLIFSFLALQGLLSHLLRLYLDSVNHPDFKYSFIEDSNFQWLILAYLLMSIGLSIRRVKFPELLSPGKFDIFYLNDYNTYAGGNGRECCIPRIKE</sequence>
<accession>D3BEW9</accession>